<comment type="caution">
    <text evidence="2">The sequence shown here is derived from an EMBL/GenBank/DDBJ whole genome shotgun (WGS) entry which is preliminary data.</text>
</comment>
<gene>
    <name evidence="2" type="ORF">ACFH04_15140</name>
</gene>
<feature type="transmembrane region" description="Helical" evidence="1">
    <location>
        <begin position="78"/>
        <end position="96"/>
    </location>
</feature>
<dbReference type="InterPro" id="IPR036259">
    <property type="entry name" value="MFS_trans_sf"/>
</dbReference>
<reference evidence="2 3" key="1">
    <citation type="submission" date="2024-09" db="EMBL/GenBank/DDBJ databases">
        <authorList>
            <person name="Sun Q."/>
            <person name="Mori K."/>
        </authorList>
    </citation>
    <scope>NUCLEOTIDE SEQUENCE [LARGE SCALE GENOMIC DNA]</scope>
    <source>
        <strain evidence="2 3">JCM 4557</strain>
    </source>
</reference>
<protein>
    <submittedName>
        <fullName evidence="2">MFS transporter</fullName>
    </submittedName>
</protein>
<dbReference type="PANTHER" id="PTHR43129">
    <property type="entry name" value="FOSMIDOMYCIN RESISTANCE PROTEIN"/>
    <property type="match status" value="1"/>
</dbReference>
<dbReference type="EMBL" id="JBHMQV010000009">
    <property type="protein sequence ID" value="MFC0845038.1"/>
    <property type="molecule type" value="Genomic_DNA"/>
</dbReference>
<feature type="transmembrane region" description="Helical" evidence="1">
    <location>
        <begin position="335"/>
        <end position="354"/>
    </location>
</feature>
<feature type="transmembrane region" description="Helical" evidence="1">
    <location>
        <begin position="168"/>
        <end position="191"/>
    </location>
</feature>
<dbReference type="PANTHER" id="PTHR43129:SF1">
    <property type="entry name" value="FOSMIDOMYCIN RESISTANCE PROTEIN"/>
    <property type="match status" value="1"/>
</dbReference>
<feature type="transmembrane region" description="Helical" evidence="1">
    <location>
        <begin position="250"/>
        <end position="272"/>
    </location>
</feature>
<evidence type="ECO:0000313" key="3">
    <source>
        <dbReference type="Proteomes" id="UP001589887"/>
    </source>
</evidence>
<feature type="transmembrane region" description="Helical" evidence="1">
    <location>
        <begin position="141"/>
        <end position="162"/>
    </location>
</feature>
<dbReference type="RefSeq" id="WP_394319664.1">
    <property type="nucleotide sequence ID" value="NZ_JBHMQV010000009.1"/>
</dbReference>
<keyword evidence="3" id="KW-1185">Reference proteome</keyword>
<feature type="transmembrane region" description="Helical" evidence="1">
    <location>
        <begin position="102"/>
        <end position="120"/>
    </location>
</feature>
<organism evidence="2 3">
    <name type="scientific">Streptomyces noboritoensis</name>
    <dbReference type="NCBI Taxonomy" id="67337"/>
    <lineage>
        <taxon>Bacteria</taxon>
        <taxon>Bacillati</taxon>
        <taxon>Actinomycetota</taxon>
        <taxon>Actinomycetes</taxon>
        <taxon>Kitasatosporales</taxon>
        <taxon>Streptomycetaceae</taxon>
        <taxon>Streptomyces</taxon>
    </lineage>
</organism>
<keyword evidence="1" id="KW-0472">Membrane</keyword>
<dbReference type="CDD" id="cd17478">
    <property type="entry name" value="MFS_FsR"/>
    <property type="match status" value="1"/>
</dbReference>
<feature type="transmembrane region" description="Helical" evidence="1">
    <location>
        <begin position="212"/>
        <end position="238"/>
    </location>
</feature>
<evidence type="ECO:0000313" key="2">
    <source>
        <dbReference type="EMBL" id="MFC0845038.1"/>
    </source>
</evidence>
<feature type="transmembrane region" description="Helical" evidence="1">
    <location>
        <begin position="47"/>
        <end position="66"/>
    </location>
</feature>
<feature type="transmembrane region" description="Helical" evidence="1">
    <location>
        <begin position="360"/>
        <end position="381"/>
    </location>
</feature>
<keyword evidence="1" id="KW-0812">Transmembrane</keyword>
<dbReference type="Proteomes" id="UP001589887">
    <property type="component" value="Unassembled WGS sequence"/>
</dbReference>
<keyword evidence="1" id="KW-1133">Transmembrane helix</keyword>
<dbReference type="Pfam" id="PF07690">
    <property type="entry name" value="MFS_1"/>
    <property type="match status" value="1"/>
</dbReference>
<evidence type="ECO:0000256" key="1">
    <source>
        <dbReference type="SAM" id="Phobius"/>
    </source>
</evidence>
<dbReference type="SUPFAM" id="SSF103473">
    <property type="entry name" value="MFS general substrate transporter"/>
    <property type="match status" value="1"/>
</dbReference>
<sequence>MTTTAQPSGSTRKPSATAVMALGHATVDFYQGAVPALVPFLVAERGYGYTAASGIVLAATLLSSVVQPLFGALTDRRTMPWLIPVSSLCAGVGIALSGLGGSYVLTWLAVALAGIGVAAYHPESARLARTAARGSHVAMGWYSLGGTLGFALAPVVVGPVLTAGGLGATPWLVVPAAAGVLGTVSAIRVLARRAAVGRSAAARSAAPDNWPVFLRLSAVVVCRSVVFVGLSAFIGLYAQERVGGGPATGSAALFTLFAGGAAGTVAGGRLAVRWGRVRTVRLAYAASVPVVAGVVLVPGPALFVFAALAAAVLYVPFSLHVTLGQDFLPSRVGTASGVTLGLAVSVGGVVSPGIGALGEAAGLGVALAPLIGLCALAWWLARGLPEPDTEAYGASTGSARGTTSSV</sequence>
<name>A0ABV6TGX4_9ACTN</name>
<dbReference type="Gene3D" id="1.20.1250.20">
    <property type="entry name" value="MFS general substrate transporter like domains"/>
    <property type="match status" value="2"/>
</dbReference>
<accession>A0ABV6TGX4</accession>
<proteinExistence type="predicted"/>
<dbReference type="InterPro" id="IPR011701">
    <property type="entry name" value="MFS"/>
</dbReference>